<dbReference type="OMA" id="CRHEGLA"/>
<dbReference type="PANTHER" id="PTHR43364">
    <property type="entry name" value="NADH-SPECIFIC METHYLGLYOXAL REDUCTASE-RELATED"/>
    <property type="match status" value="1"/>
</dbReference>
<keyword evidence="1" id="KW-0521">NADP</keyword>
<dbReference type="SUPFAM" id="SSF51430">
    <property type="entry name" value="NAD(P)-linked oxidoreductase"/>
    <property type="match status" value="1"/>
</dbReference>
<name>A0A1M2VY92_TRAPU</name>
<organism evidence="4 5">
    <name type="scientific">Trametes pubescens</name>
    <name type="common">White-rot fungus</name>
    <dbReference type="NCBI Taxonomy" id="154538"/>
    <lineage>
        <taxon>Eukaryota</taxon>
        <taxon>Fungi</taxon>
        <taxon>Dikarya</taxon>
        <taxon>Basidiomycota</taxon>
        <taxon>Agaricomycotina</taxon>
        <taxon>Agaricomycetes</taxon>
        <taxon>Polyporales</taxon>
        <taxon>Polyporaceae</taxon>
        <taxon>Trametes</taxon>
    </lineage>
</organism>
<reference evidence="4 5" key="1">
    <citation type="submission" date="2016-10" db="EMBL/GenBank/DDBJ databases">
        <title>Genome sequence of the basidiomycete white-rot fungus Trametes pubescens.</title>
        <authorList>
            <person name="Makela M.R."/>
            <person name="Granchi Z."/>
            <person name="Peng M."/>
            <person name="De Vries R.P."/>
            <person name="Grigoriev I."/>
            <person name="Riley R."/>
            <person name="Hilden K."/>
        </authorList>
    </citation>
    <scope>NUCLEOTIDE SEQUENCE [LARGE SCALE GENOMIC DNA]</scope>
    <source>
        <strain evidence="4 5">FBCC735</strain>
    </source>
</reference>
<dbReference type="STRING" id="154538.A0A1M2VY92"/>
<keyword evidence="5" id="KW-1185">Reference proteome</keyword>
<dbReference type="Pfam" id="PF00248">
    <property type="entry name" value="Aldo_ket_red"/>
    <property type="match status" value="1"/>
</dbReference>
<evidence type="ECO:0000256" key="1">
    <source>
        <dbReference type="ARBA" id="ARBA00022857"/>
    </source>
</evidence>
<dbReference type="EMBL" id="MNAD01000480">
    <property type="protein sequence ID" value="OJT12506.1"/>
    <property type="molecule type" value="Genomic_DNA"/>
</dbReference>
<accession>A0A1M2VY92</accession>
<sequence>MSLYGAPPEPATLLGHYRKLAPRAAMHVSPLCLGGMSIGDRWSSHGMGSMDKASSQNGSSEKFIGEWQEQRGIRDQLIIATKYTNNPFRGVDAVAQKVNYVGNNIKSLKLSVDESLKRLRTDYIDILYVHFWDHETDVEEFMDGLHTLILSGKVLYLGASDFPAWLVVKANAYARAHNRTPFAIVQAAYSVLSRDLEREILPMCRHEGLALAVWGVLASGHIRTDAEEARRAASGEGGRTIMGAAWERTPEERAVCAVLERVAGEVGAGENIGAVAVAYVMHKAPFVFPIVGGRKVEHLLQNVDALKISLTEEQIKAIEAAKPFDVGFPASLLAKIERPNLLQAISPSRTA</sequence>
<evidence type="ECO:0000259" key="3">
    <source>
        <dbReference type="Pfam" id="PF00248"/>
    </source>
</evidence>
<dbReference type="Gene3D" id="3.20.20.100">
    <property type="entry name" value="NADP-dependent oxidoreductase domain"/>
    <property type="match status" value="1"/>
</dbReference>
<dbReference type="AlphaFoldDB" id="A0A1M2VY92"/>
<dbReference type="InterPro" id="IPR036812">
    <property type="entry name" value="NAD(P)_OxRdtase_dom_sf"/>
</dbReference>
<proteinExistence type="inferred from homology"/>
<evidence type="ECO:0000313" key="5">
    <source>
        <dbReference type="Proteomes" id="UP000184267"/>
    </source>
</evidence>
<comment type="caution">
    <text evidence="4">The sequence shown here is derived from an EMBL/GenBank/DDBJ whole genome shotgun (WGS) entry which is preliminary data.</text>
</comment>
<dbReference type="InterPro" id="IPR023210">
    <property type="entry name" value="NADP_OxRdtase_dom"/>
</dbReference>
<dbReference type="OrthoDB" id="48988at2759"/>
<gene>
    <name evidence="4" type="ORF">TRAPUB_10907</name>
</gene>
<comment type="similarity">
    <text evidence="2">Belongs to the aldo/keto reductase family. Aldo/keto reductase 2 subfamily.</text>
</comment>
<dbReference type="InterPro" id="IPR050523">
    <property type="entry name" value="AKR_Detox_Biosynth"/>
</dbReference>
<protein>
    <submittedName>
        <fullName evidence="4">Aryl-alcohol dehydrogenase [NADP(+)]</fullName>
    </submittedName>
</protein>
<dbReference type="PANTHER" id="PTHR43364:SF7">
    <property type="entry name" value="NADP-DEPENDENT OXIDOREDUCTASE DOMAIN-CONTAINING PROTEIN-RELATED"/>
    <property type="match status" value="1"/>
</dbReference>
<evidence type="ECO:0000313" key="4">
    <source>
        <dbReference type="EMBL" id="OJT12506.1"/>
    </source>
</evidence>
<evidence type="ECO:0000256" key="2">
    <source>
        <dbReference type="ARBA" id="ARBA00038157"/>
    </source>
</evidence>
<feature type="domain" description="NADP-dependent oxidoreductase" evidence="3">
    <location>
        <begin position="44"/>
        <end position="321"/>
    </location>
</feature>
<dbReference type="Proteomes" id="UP000184267">
    <property type="component" value="Unassembled WGS sequence"/>
</dbReference>